<name>A0A3M8HCG3_9BACI</name>
<dbReference type="OrthoDB" id="9794671at2"/>
<evidence type="ECO:0000313" key="3">
    <source>
        <dbReference type="EMBL" id="RNC99934.1"/>
    </source>
</evidence>
<keyword evidence="1" id="KW-0472">Membrane</keyword>
<evidence type="ECO:0000256" key="1">
    <source>
        <dbReference type="SAM" id="Phobius"/>
    </source>
</evidence>
<feature type="domain" description="Sporulation stage II protein D amidase enhancer LytB N-terminal" evidence="2">
    <location>
        <begin position="62"/>
        <end position="151"/>
    </location>
</feature>
<gene>
    <name evidence="3" type="primary">spoIID</name>
    <name evidence="3" type="ORF">EC501_06455</name>
</gene>
<accession>A0A3M8HCG3</accession>
<dbReference type="InterPro" id="IPR014225">
    <property type="entry name" value="Spore_II_D_firmicutes"/>
</dbReference>
<dbReference type="InterPro" id="IPR013486">
    <property type="entry name" value="SpoIID/LytB"/>
</dbReference>
<keyword evidence="1" id="KW-0812">Transmembrane</keyword>
<dbReference type="InterPro" id="IPR051922">
    <property type="entry name" value="Bact_Sporulation_Assoc"/>
</dbReference>
<dbReference type="Pfam" id="PF08486">
    <property type="entry name" value="SpoIID"/>
    <property type="match status" value="1"/>
</dbReference>
<dbReference type="EMBL" id="RHLQ01000011">
    <property type="protein sequence ID" value="RNC99934.1"/>
    <property type="molecule type" value="Genomic_DNA"/>
</dbReference>
<comment type="caution">
    <text evidence="3">The sequence shown here is derived from an EMBL/GenBank/DDBJ whole genome shotgun (WGS) entry which is preliminary data.</text>
</comment>
<reference evidence="3 4" key="1">
    <citation type="journal article" date="2014" name="Int. J. Syst. Evol. Microbiol.">
        <title>Lysinibacillus halotolerans sp. nov., isolated from saline-alkaline soil.</title>
        <authorList>
            <person name="Kong D."/>
            <person name="Wang Y."/>
            <person name="Zhao B."/>
            <person name="Li Y."/>
            <person name="Song J."/>
            <person name="Zhai Y."/>
            <person name="Zhang C."/>
            <person name="Wang H."/>
            <person name="Chen X."/>
            <person name="Zhao B."/>
            <person name="Ruan Z."/>
        </authorList>
    </citation>
    <scope>NUCLEOTIDE SEQUENCE [LARGE SCALE GENOMIC DNA]</scope>
    <source>
        <strain evidence="3 4">MCCC 1A12703</strain>
    </source>
</reference>
<dbReference type="AlphaFoldDB" id="A0A3M8HCG3"/>
<dbReference type="Proteomes" id="UP000279909">
    <property type="component" value="Unassembled WGS sequence"/>
</dbReference>
<evidence type="ECO:0000313" key="4">
    <source>
        <dbReference type="Proteomes" id="UP000279909"/>
    </source>
</evidence>
<dbReference type="InterPro" id="IPR013693">
    <property type="entry name" value="SpoIID/LytB_N"/>
</dbReference>
<organism evidence="3 4">
    <name type="scientific">Lysinibacillus halotolerans</name>
    <dbReference type="NCBI Taxonomy" id="1368476"/>
    <lineage>
        <taxon>Bacteria</taxon>
        <taxon>Bacillati</taxon>
        <taxon>Bacillota</taxon>
        <taxon>Bacilli</taxon>
        <taxon>Bacillales</taxon>
        <taxon>Bacillaceae</taxon>
        <taxon>Lysinibacillus</taxon>
    </lineage>
</organism>
<dbReference type="GO" id="GO:0030435">
    <property type="term" value="P:sporulation resulting in formation of a cellular spore"/>
    <property type="evidence" value="ECO:0007669"/>
    <property type="project" value="InterPro"/>
</dbReference>
<dbReference type="GO" id="GO:0030288">
    <property type="term" value="C:outer membrane-bounded periplasmic space"/>
    <property type="evidence" value="ECO:0007669"/>
    <property type="project" value="TreeGrafter"/>
</dbReference>
<dbReference type="PANTHER" id="PTHR30032:SF4">
    <property type="entry name" value="AMIDASE ENHANCER"/>
    <property type="match status" value="1"/>
</dbReference>
<evidence type="ECO:0000259" key="2">
    <source>
        <dbReference type="Pfam" id="PF08486"/>
    </source>
</evidence>
<dbReference type="NCBIfam" id="TIGR02870">
    <property type="entry name" value="spore_II_D"/>
    <property type="match status" value="1"/>
</dbReference>
<feature type="transmembrane region" description="Helical" evidence="1">
    <location>
        <begin position="12"/>
        <end position="30"/>
    </location>
</feature>
<keyword evidence="1" id="KW-1133">Transmembrane helix</keyword>
<dbReference type="NCBIfam" id="TIGR02669">
    <property type="entry name" value="SpoIID_LytB"/>
    <property type="match status" value="1"/>
</dbReference>
<proteinExistence type="predicted"/>
<keyword evidence="4" id="KW-1185">Reference proteome</keyword>
<protein>
    <submittedName>
        <fullName evidence="3">Stage II sporulation protein D</fullName>
    </submittedName>
</protein>
<dbReference type="PANTHER" id="PTHR30032">
    <property type="entry name" value="N-ACETYLMURAMOYL-L-ALANINE AMIDASE-RELATED"/>
    <property type="match status" value="1"/>
</dbReference>
<sequence length="316" mass="35919">MKKINNFKNPIIVVSIICFITALFYFPFIFRSHEKKDVKLGGSSINNACEITIQVSGSDIPIDLEEYVIGVVAAEMPVSFHIEALKAQAIAARTYVLKNTNYGQIPIEPTVAKQVFYDEDTRKENWDKSYEEFEKKVQEAVKSTEGEVIYYNGELITAMFHSMSNGMTESSKNYSGNDIPYLQSVASTDFQYADNYETVTTFSIEEWNKLLKVNWTIDDVKKIRLQRNNTGRVEIVSNDKNKWTGREIRTLLNLRSTDFQIDVIDGEIVVKTEGYGHGVGMSQYGADAMADNGSSAHEIIEYYYKNTSIEKLNCKN</sequence>